<dbReference type="Gene3D" id="3.40.640.10">
    <property type="entry name" value="Type I PLP-dependent aspartate aminotransferase-like (Major domain)"/>
    <property type="match status" value="1"/>
</dbReference>
<keyword evidence="6" id="KW-0256">Endoplasmic reticulum</keyword>
<dbReference type="Proteomes" id="UP000239899">
    <property type="component" value="Unassembled WGS sequence"/>
</dbReference>
<proteinExistence type="inferred from homology"/>
<gene>
    <name evidence="19" type="ORF">C2E21_6284</name>
</gene>
<keyword evidence="7 16" id="KW-0663">Pyridoxal phosphate</keyword>
<evidence type="ECO:0000256" key="9">
    <source>
        <dbReference type="ARBA" id="ARBA00022989"/>
    </source>
</evidence>
<dbReference type="SUPFAM" id="SSF53383">
    <property type="entry name" value="PLP-dependent transferases"/>
    <property type="match status" value="1"/>
</dbReference>
<evidence type="ECO:0000256" key="10">
    <source>
        <dbReference type="ARBA" id="ARBA00023098"/>
    </source>
</evidence>
<evidence type="ECO:0000256" key="17">
    <source>
        <dbReference type="RuleBase" id="RU000382"/>
    </source>
</evidence>
<dbReference type="PANTHER" id="PTHR42735">
    <property type="match status" value="1"/>
</dbReference>
<comment type="similarity">
    <text evidence="13">Belongs to the group II decarboxylase family. Sphingosine-1-phosphate lyase subfamily.</text>
</comment>
<evidence type="ECO:0000256" key="3">
    <source>
        <dbReference type="ARBA" id="ARBA00004760"/>
    </source>
</evidence>
<evidence type="ECO:0000256" key="5">
    <source>
        <dbReference type="ARBA" id="ARBA00022692"/>
    </source>
</evidence>
<keyword evidence="9" id="KW-1133">Transmembrane helix</keyword>
<feature type="modified residue" description="N6-(pyridoxal phosphate)lysine" evidence="16">
    <location>
        <position position="399"/>
    </location>
</feature>
<comment type="pathway">
    <text evidence="3">Lipid metabolism; sphingolipid metabolism.</text>
</comment>
<evidence type="ECO:0000256" key="18">
    <source>
        <dbReference type="SAM" id="MobiDB-lite"/>
    </source>
</evidence>
<dbReference type="InterPro" id="IPR015421">
    <property type="entry name" value="PyrdxlP-dep_Trfase_major"/>
</dbReference>
<comment type="pathway">
    <text evidence="4">Sphingolipid metabolism.</text>
</comment>
<sequence length="604" mass="64011">MWGAAWLCGSDAPPAGPAAELLRHLGEAVEPAVAPLRPVIGRLSPLVSPALAAVAPAVRQAAATTNACLAGLEAWQLVLLTALATLLLGRLWRGLRRALRTLQDKGVKQVVAGTLLDLPGVRSQVQRKQEELRETIREDMRKKSAQSSAPAGLRQLPKKGAASNDVKRQLLYKQNDDCRFADGDSRVSGTVYMAGAVHKQLLNEAYQMFSITNPMHADVFPSVRKMEGEVVAMTASMLGGGPAGDPGVCGSMTSGGTESILTAVKASRDYMMATRGITEPDMVIAVSAHAAFIKAAEYFRIRLVRVPVGSDFRLSASAVARAIGPNTVLVAASAPGFPHGLVDHVADIAKVTRRRGIPLHVDCCLGGFVLPFARQLGYPIPSFDFSVHGVTSISVDTHKFGMAHKGTSVVLYRSPEIRKHQYTSITDWTGGLYISPGFAGSRSGALIATAWASMAHLGEEGYLQITDGMMKAAKQFIAGVQQIEGLEVVGAPEMTVVAFKASRAAAKKGLDIYKVNDLLSKQGWHLNALQRPAALHICITAAHSAGIIELLLRDLGEAVAAALQDPSAGGEGTAPLYGMAAVVPDRRIVAQFLTAYQDALLEGI</sequence>
<evidence type="ECO:0000313" key="20">
    <source>
        <dbReference type="Proteomes" id="UP000239899"/>
    </source>
</evidence>
<feature type="region of interest" description="Disordered" evidence="18">
    <location>
        <begin position="138"/>
        <end position="162"/>
    </location>
</feature>
<comment type="cofactor">
    <cofactor evidence="1 16 17">
        <name>pyridoxal 5'-phosphate</name>
        <dbReference type="ChEBI" id="CHEBI:597326"/>
    </cofactor>
</comment>
<comment type="caution">
    <text evidence="19">The sequence shown here is derived from an EMBL/GenBank/DDBJ whole genome shotgun (WGS) entry which is preliminary data.</text>
</comment>
<dbReference type="InterPro" id="IPR015424">
    <property type="entry name" value="PyrdxlP-dep_Trfase"/>
</dbReference>
<evidence type="ECO:0000256" key="14">
    <source>
        <dbReference type="ARBA" id="ARBA00038965"/>
    </source>
</evidence>
<evidence type="ECO:0000256" key="2">
    <source>
        <dbReference type="ARBA" id="ARBA00004389"/>
    </source>
</evidence>
<dbReference type="GO" id="GO:0005789">
    <property type="term" value="C:endoplasmic reticulum membrane"/>
    <property type="evidence" value="ECO:0007669"/>
    <property type="project" value="UniProtKB-SubCell"/>
</dbReference>
<evidence type="ECO:0000256" key="16">
    <source>
        <dbReference type="PIRSR" id="PIRSR602129-50"/>
    </source>
</evidence>
<dbReference type="PANTHER" id="PTHR42735:SF6">
    <property type="entry name" value="SPHINGOSINE-1-PHOSPHATE LYASE 1"/>
    <property type="match status" value="1"/>
</dbReference>
<dbReference type="InterPro" id="IPR015422">
    <property type="entry name" value="PyrdxlP-dep_Trfase_small"/>
</dbReference>
<evidence type="ECO:0000313" key="19">
    <source>
        <dbReference type="EMBL" id="PRW44873.1"/>
    </source>
</evidence>
<dbReference type="Pfam" id="PF00282">
    <property type="entry name" value="Pyridoxal_deC"/>
    <property type="match status" value="1"/>
</dbReference>
<dbReference type="Gene3D" id="3.90.1150.10">
    <property type="entry name" value="Aspartate Aminotransferase, domain 1"/>
    <property type="match status" value="1"/>
</dbReference>
<keyword evidence="5" id="KW-0812">Transmembrane</keyword>
<dbReference type="GO" id="GO:0008117">
    <property type="term" value="F:sphinganine-1-phosphate aldolase activity"/>
    <property type="evidence" value="ECO:0007669"/>
    <property type="project" value="UniProtKB-EC"/>
</dbReference>
<dbReference type="AlphaFoldDB" id="A0A2P6TKR2"/>
<dbReference type="FunFam" id="3.40.640.10:FF:000020">
    <property type="entry name" value="sphingosine-1-phosphate lyase 1"/>
    <property type="match status" value="1"/>
</dbReference>
<dbReference type="InterPro" id="IPR050477">
    <property type="entry name" value="GrpII_AminoAcid_Decarb"/>
</dbReference>
<protein>
    <recommendedName>
        <fullName evidence="14">sphinganine-1-phosphate aldolase</fullName>
        <ecNumber evidence="14">4.1.2.27</ecNumber>
    </recommendedName>
    <alternativeName>
        <fullName evidence="15">Sphingosine-1-phosphate aldolase</fullName>
    </alternativeName>
</protein>
<reference evidence="19 20" key="1">
    <citation type="journal article" date="2018" name="Plant J.">
        <title>Genome sequences of Chlorella sorokiniana UTEX 1602 and Micractinium conductrix SAG 241.80: implications to maltose excretion by a green alga.</title>
        <authorList>
            <person name="Arriola M.B."/>
            <person name="Velmurugan N."/>
            <person name="Zhang Y."/>
            <person name="Plunkett M.H."/>
            <person name="Hondzo H."/>
            <person name="Barney B.M."/>
        </authorList>
    </citation>
    <scope>NUCLEOTIDE SEQUENCE [LARGE SCALE GENOMIC DNA]</scope>
    <source>
        <strain evidence="20">UTEX 1602</strain>
    </source>
</reference>
<dbReference type="STRING" id="3076.A0A2P6TKR2"/>
<keyword evidence="12 17" id="KW-0456">Lyase</keyword>
<keyword evidence="8" id="KW-0746">Sphingolipid metabolism</keyword>
<dbReference type="GO" id="GO:0030170">
    <property type="term" value="F:pyridoxal phosphate binding"/>
    <property type="evidence" value="ECO:0007669"/>
    <property type="project" value="InterPro"/>
</dbReference>
<keyword evidence="11" id="KW-0472">Membrane</keyword>
<keyword evidence="20" id="KW-1185">Reference proteome</keyword>
<accession>A0A2P6TKR2</accession>
<evidence type="ECO:0000256" key="12">
    <source>
        <dbReference type="ARBA" id="ARBA00023239"/>
    </source>
</evidence>
<name>A0A2P6TKR2_CHLSO</name>
<evidence type="ECO:0000256" key="4">
    <source>
        <dbReference type="ARBA" id="ARBA00004991"/>
    </source>
</evidence>
<evidence type="ECO:0000256" key="11">
    <source>
        <dbReference type="ARBA" id="ARBA00023136"/>
    </source>
</evidence>
<dbReference type="GO" id="GO:0019752">
    <property type="term" value="P:carboxylic acid metabolic process"/>
    <property type="evidence" value="ECO:0007669"/>
    <property type="project" value="InterPro"/>
</dbReference>
<dbReference type="EMBL" id="LHPG02000012">
    <property type="protein sequence ID" value="PRW44873.1"/>
    <property type="molecule type" value="Genomic_DNA"/>
</dbReference>
<evidence type="ECO:0000256" key="7">
    <source>
        <dbReference type="ARBA" id="ARBA00022898"/>
    </source>
</evidence>
<dbReference type="OrthoDB" id="10254570at2759"/>
<dbReference type="EC" id="4.1.2.27" evidence="14"/>
<organism evidence="19 20">
    <name type="scientific">Chlorella sorokiniana</name>
    <name type="common">Freshwater green alga</name>
    <dbReference type="NCBI Taxonomy" id="3076"/>
    <lineage>
        <taxon>Eukaryota</taxon>
        <taxon>Viridiplantae</taxon>
        <taxon>Chlorophyta</taxon>
        <taxon>core chlorophytes</taxon>
        <taxon>Trebouxiophyceae</taxon>
        <taxon>Chlorellales</taxon>
        <taxon>Chlorellaceae</taxon>
        <taxon>Chlorella clade</taxon>
        <taxon>Chlorella</taxon>
    </lineage>
</organism>
<evidence type="ECO:0000256" key="13">
    <source>
        <dbReference type="ARBA" id="ARBA00038302"/>
    </source>
</evidence>
<evidence type="ECO:0000256" key="8">
    <source>
        <dbReference type="ARBA" id="ARBA00022919"/>
    </source>
</evidence>
<dbReference type="Gene3D" id="6.10.140.2150">
    <property type="match status" value="1"/>
</dbReference>
<dbReference type="InterPro" id="IPR002129">
    <property type="entry name" value="PyrdxlP-dep_de-COase"/>
</dbReference>
<evidence type="ECO:0000256" key="1">
    <source>
        <dbReference type="ARBA" id="ARBA00001933"/>
    </source>
</evidence>
<evidence type="ECO:0000256" key="15">
    <source>
        <dbReference type="ARBA" id="ARBA00042568"/>
    </source>
</evidence>
<comment type="subcellular location">
    <subcellularLocation>
        <location evidence="2">Endoplasmic reticulum membrane</location>
        <topology evidence="2">Single-pass membrane protein</topology>
    </subcellularLocation>
</comment>
<dbReference type="GO" id="GO:0030149">
    <property type="term" value="P:sphingolipid catabolic process"/>
    <property type="evidence" value="ECO:0007669"/>
    <property type="project" value="TreeGrafter"/>
</dbReference>
<evidence type="ECO:0000256" key="6">
    <source>
        <dbReference type="ARBA" id="ARBA00022824"/>
    </source>
</evidence>
<keyword evidence="10" id="KW-0443">Lipid metabolism</keyword>